<name>A0A0F9V1B0_9ZZZZ</name>
<dbReference type="AlphaFoldDB" id="A0A0F9V1B0"/>
<protein>
    <submittedName>
        <fullName evidence="1">Uncharacterized protein</fullName>
    </submittedName>
</protein>
<dbReference type="EMBL" id="LAZR01000049">
    <property type="protein sequence ID" value="KKN99035.1"/>
    <property type="molecule type" value="Genomic_DNA"/>
</dbReference>
<proteinExistence type="predicted"/>
<organism evidence="1">
    <name type="scientific">marine sediment metagenome</name>
    <dbReference type="NCBI Taxonomy" id="412755"/>
    <lineage>
        <taxon>unclassified sequences</taxon>
        <taxon>metagenomes</taxon>
        <taxon>ecological metagenomes</taxon>
    </lineage>
</organism>
<comment type="caution">
    <text evidence="1">The sequence shown here is derived from an EMBL/GenBank/DDBJ whole genome shotgun (WGS) entry which is preliminary data.</text>
</comment>
<gene>
    <name evidence="1" type="ORF">LCGC14_0142800</name>
</gene>
<sequence>MKYSKAQQSRVDKGLCAKCGEPTDHTVYCSKCTRVCTEYNRQRRAKRRELGICYTCGNSTENNRAYCPECLKKARKYRTAYKLKAPYGVCVICRVESCLPSLVDATLYRRICQNCYLKNASCSQLGSVEYWKQLLCKLEAQQFRCVYSGDELILGVNDSMDHIYPKSRYPDKALDPSNIQWVTRTVNMAKGCLDHDEFLTLIRRINNRFPKD</sequence>
<reference evidence="1" key="1">
    <citation type="journal article" date="2015" name="Nature">
        <title>Complex archaea that bridge the gap between prokaryotes and eukaryotes.</title>
        <authorList>
            <person name="Spang A."/>
            <person name="Saw J.H."/>
            <person name="Jorgensen S.L."/>
            <person name="Zaremba-Niedzwiedzka K."/>
            <person name="Martijn J."/>
            <person name="Lind A.E."/>
            <person name="van Eijk R."/>
            <person name="Schleper C."/>
            <person name="Guy L."/>
            <person name="Ettema T.J."/>
        </authorList>
    </citation>
    <scope>NUCLEOTIDE SEQUENCE</scope>
</reference>
<evidence type="ECO:0000313" key="1">
    <source>
        <dbReference type="EMBL" id="KKN99035.1"/>
    </source>
</evidence>
<accession>A0A0F9V1B0</accession>
<dbReference type="Gene3D" id="1.10.30.50">
    <property type="match status" value="1"/>
</dbReference>